<gene>
    <name evidence="2" type="ORF">A2714_03945</name>
</gene>
<keyword evidence="2" id="KW-0808">Transferase</keyword>
<feature type="domain" description="Nucleotidyl transferase" evidence="1">
    <location>
        <begin position="2"/>
        <end position="239"/>
    </location>
</feature>
<name>A0A1F7XZM8_9BACT</name>
<dbReference type="AlphaFoldDB" id="A0A1F7XZM8"/>
<dbReference type="InterPro" id="IPR029044">
    <property type="entry name" value="Nucleotide-diphossugar_trans"/>
</dbReference>
<dbReference type="Proteomes" id="UP000178419">
    <property type="component" value="Unassembled WGS sequence"/>
</dbReference>
<comment type="caution">
    <text evidence="2">The sequence shown here is derived from an EMBL/GenBank/DDBJ whole genome shotgun (WGS) entry which is preliminary data.</text>
</comment>
<dbReference type="Pfam" id="PF00483">
    <property type="entry name" value="NTP_transferase"/>
    <property type="match status" value="1"/>
</dbReference>
<reference evidence="2 3" key="1">
    <citation type="journal article" date="2016" name="Nat. Commun.">
        <title>Thousands of microbial genomes shed light on interconnected biogeochemical processes in an aquifer system.</title>
        <authorList>
            <person name="Anantharaman K."/>
            <person name="Brown C.T."/>
            <person name="Hug L.A."/>
            <person name="Sharon I."/>
            <person name="Castelle C.J."/>
            <person name="Probst A.J."/>
            <person name="Thomas B.C."/>
            <person name="Singh A."/>
            <person name="Wilkins M.J."/>
            <person name="Karaoz U."/>
            <person name="Brodie E.L."/>
            <person name="Williams K.H."/>
            <person name="Hubbard S.S."/>
            <person name="Banfield J.F."/>
        </authorList>
    </citation>
    <scope>NUCLEOTIDE SEQUENCE [LARGE SCALE GENOMIC DNA]</scope>
</reference>
<dbReference type="InterPro" id="IPR005835">
    <property type="entry name" value="NTP_transferase_dom"/>
</dbReference>
<dbReference type="PANTHER" id="PTHR42883">
    <property type="entry name" value="GLUCOSE-1-PHOSPHATE THYMIDYLTRANSFERASE"/>
    <property type="match status" value="1"/>
</dbReference>
<dbReference type="Gene3D" id="3.90.550.10">
    <property type="entry name" value="Spore Coat Polysaccharide Biosynthesis Protein SpsA, Chain A"/>
    <property type="match status" value="1"/>
</dbReference>
<sequence>MKAIIPTGGRGTRMQPLTFSTNKHFIPIANKPLIFYPIESVAEAGIKDVIITYNPGWLEIVQKHLGDGKRWGLNFTYVLQEKPLGLANIIQVCEEHIKGDRFFLHLGDNIFSEGIKELVEYFEKEKPDGLVAKIKHPENWRLGVPIFDKKGRLIDYLEKPSRPPNDYAIPGIYFFDSLIFNCFKGKDEIKPSERGEYEIVEPYKWLIKKGYRVDVLEYKGKWLDPGKFNDWIEANQVLLDRIANGEIKSKVGVGNTVQGRVSIGSGCKIKNSNMRGPSIIGDNATIVNSYVGPYSSISSDCDIQNSSLENSVLMEGVKILNVKQPIDNSLIGSGTEVTDVNGHSNCLELFVGEKSQVRL</sequence>
<evidence type="ECO:0000313" key="3">
    <source>
        <dbReference type="Proteomes" id="UP000178419"/>
    </source>
</evidence>
<accession>A0A1F7XZM8</accession>
<evidence type="ECO:0000313" key="2">
    <source>
        <dbReference type="EMBL" id="OGM20514.1"/>
    </source>
</evidence>
<dbReference type="GO" id="GO:0016740">
    <property type="term" value="F:transferase activity"/>
    <property type="evidence" value="ECO:0007669"/>
    <property type="project" value="UniProtKB-KW"/>
</dbReference>
<dbReference type="SUPFAM" id="SSF53448">
    <property type="entry name" value="Nucleotide-diphospho-sugar transferases"/>
    <property type="match status" value="1"/>
</dbReference>
<dbReference type="InterPro" id="IPR005908">
    <property type="entry name" value="G1P_thy_trans_l"/>
</dbReference>
<dbReference type="EMBL" id="MGGE01000040">
    <property type="protein sequence ID" value="OGM20514.1"/>
    <property type="molecule type" value="Genomic_DNA"/>
</dbReference>
<dbReference type="NCBIfam" id="TIGR01208">
    <property type="entry name" value="rmlA_long"/>
    <property type="match status" value="1"/>
</dbReference>
<evidence type="ECO:0000259" key="1">
    <source>
        <dbReference type="Pfam" id="PF00483"/>
    </source>
</evidence>
<proteinExistence type="predicted"/>
<organism evidence="2 3">
    <name type="scientific">Candidatus Woesebacteria bacterium RIFCSPHIGHO2_01_FULL_38_9</name>
    <dbReference type="NCBI Taxonomy" id="1802492"/>
    <lineage>
        <taxon>Bacteria</taxon>
        <taxon>Candidatus Woeseibacteriota</taxon>
    </lineage>
</organism>
<dbReference type="PANTHER" id="PTHR42883:SF2">
    <property type="entry name" value="THYMIDYLYLTRANSFERASE"/>
    <property type="match status" value="1"/>
</dbReference>
<protein>
    <submittedName>
        <fullName evidence="2">Glucose-1-phosphate thymidylyltransferase</fullName>
    </submittedName>
</protein>